<dbReference type="Pfam" id="PF00702">
    <property type="entry name" value="Hydrolase"/>
    <property type="match status" value="1"/>
</dbReference>
<keyword evidence="5" id="KW-1185">Reference proteome</keyword>
<dbReference type="Gene3D" id="1.10.150.240">
    <property type="entry name" value="Putative phosphatase, domain 2"/>
    <property type="match status" value="1"/>
</dbReference>
<evidence type="ECO:0000256" key="2">
    <source>
        <dbReference type="ARBA" id="ARBA00022801"/>
    </source>
</evidence>
<dbReference type="InterPro" id="IPR051540">
    <property type="entry name" value="S-2-haloacid_dehalogenase"/>
</dbReference>
<evidence type="ECO:0000313" key="4">
    <source>
        <dbReference type="EMBL" id="SER41598.1"/>
    </source>
</evidence>
<dbReference type="NCBIfam" id="TIGR01493">
    <property type="entry name" value="HAD-SF-IA-v2"/>
    <property type="match status" value="1"/>
</dbReference>
<dbReference type="SFLD" id="SFLDG01129">
    <property type="entry name" value="C1.5:_HAD__Beta-PGM__Phosphata"/>
    <property type="match status" value="1"/>
</dbReference>
<dbReference type="InterPro" id="IPR023214">
    <property type="entry name" value="HAD_sf"/>
</dbReference>
<dbReference type="Proteomes" id="UP000199647">
    <property type="component" value="Unassembled WGS sequence"/>
</dbReference>
<evidence type="ECO:0000313" key="5">
    <source>
        <dbReference type="Proteomes" id="UP000199647"/>
    </source>
</evidence>
<dbReference type="NCBIfam" id="TIGR01428">
    <property type="entry name" value="HAD_type_II"/>
    <property type="match status" value="1"/>
</dbReference>
<dbReference type="OrthoDB" id="9785638at2"/>
<dbReference type="EMBL" id="FOFG01000018">
    <property type="protein sequence ID" value="SER41598.1"/>
    <property type="molecule type" value="Genomic_DNA"/>
</dbReference>
<accession>A0A1H9P089</accession>
<keyword evidence="2 3" id="KW-0378">Hydrolase</keyword>
<dbReference type="InterPro" id="IPR023198">
    <property type="entry name" value="PGP-like_dom2"/>
</dbReference>
<dbReference type="InterPro" id="IPR036412">
    <property type="entry name" value="HAD-like_sf"/>
</dbReference>
<comment type="function">
    <text evidence="3">Catalyzes the hydrolytic dehalogenation of small (S)-2-haloalkanoic acids to yield the corresponding (R)-2-hydroxyalkanoic acids.</text>
</comment>
<dbReference type="SFLD" id="SFLDS00003">
    <property type="entry name" value="Haloacid_Dehalogenase"/>
    <property type="match status" value="1"/>
</dbReference>
<dbReference type="PRINTS" id="PR00413">
    <property type="entry name" value="HADHALOGNASE"/>
</dbReference>
<dbReference type="InterPro" id="IPR006439">
    <property type="entry name" value="HAD-SF_hydro_IA"/>
</dbReference>
<evidence type="ECO:0000256" key="3">
    <source>
        <dbReference type="RuleBase" id="RU368077"/>
    </source>
</evidence>
<dbReference type="RefSeq" id="WP_092499243.1">
    <property type="nucleotide sequence ID" value="NZ_FOFG01000018.1"/>
</dbReference>
<dbReference type="SUPFAM" id="SSF56784">
    <property type="entry name" value="HAD-like"/>
    <property type="match status" value="1"/>
</dbReference>
<dbReference type="Gene3D" id="3.40.50.1000">
    <property type="entry name" value="HAD superfamily/HAD-like"/>
    <property type="match status" value="1"/>
</dbReference>
<dbReference type="GO" id="GO:0018784">
    <property type="term" value="F:(S)-2-haloacid dehalogenase activity"/>
    <property type="evidence" value="ECO:0007669"/>
    <property type="project" value="UniProtKB-UniRule"/>
</dbReference>
<comment type="catalytic activity">
    <reaction evidence="3">
        <text>an (S)-2-haloacid + H2O = a (2R)-2-hydroxycarboxylate + a halide anion + H(+)</text>
        <dbReference type="Rhea" id="RHEA:11192"/>
        <dbReference type="ChEBI" id="CHEBI:15377"/>
        <dbReference type="ChEBI" id="CHEBI:15378"/>
        <dbReference type="ChEBI" id="CHEBI:16042"/>
        <dbReference type="ChEBI" id="CHEBI:58314"/>
        <dbReference type="ChEBI" id="CHEBI:137405"/>
        <dbReference type="EC" id="3.8.1.2"/>
    </reaction>
</comment>
<dbReference type="PANTHER" id="PTHR43316:SF3">
    <property type="entry name" value="HALOACID DEHALOGENASE, TYPE II (AFU_ORTHOLOGUE AFUA_2G07750)-RELATED"/>
    <property type="match status" value="1"/>
</dbReference>
<dbReference type="STRING" id="1855383.SAMN05216548_11813"/>
<sequence>MQAKALLFDTFGTLTDWRSSIARQIRPRLPDEATAFRFTDEWRALYQPAMEEVRSGRRPFAPLDVLHRENLDRILPDFGLEHLGKAERADITRFWHRLDPWPDVREGLLALRDQAITVVHSNANVALAVGLIRFGRLSFDAILGAEVTGHYKPQPECYLRACALLALPPGECMMVAAHNDDLEAAQGCGLQTAFIPRPLEHGPGQTKDLKPEGDWTIVAEDTDDLARKLRERAT</sequence>
<dbReference type="AlphaFoldDB" id="A0A1H9P089"/>
<dbReference type="EC" id="3.8.1.2" evidence="3"/>
<organism evidence="4 5">
    <name type="scientific">Faunimonas pinastri</name>
    <dbReference type="NCBI Taxonomy" id="1855383"/>
    <lineage>
        <taxon>Bacteria</taxon>
        <taxon>Pseudomonadati</taxon>
        <taxon>Pseudomonadota</taxon>
        <taxon>Alphaproteobacteria</taxon>
        <taxon>Hyphomicrobiales</taxon>
        <taxon>Afifellaceae</taxon>
        <taxon>Faunimonas</taxon>
    </lineage>
</organism>
<name>A0A1H9P089_9HYPH</name>
<dbReference type="InterPro" id="IPR006328">
    <property type="entry name" value="2-HAD"/>
</dbReference>
<proteinExistence type="inferred from homology"/>
<dbReference type="PANTHER" id="PTHR43316">
    <property type="entry name" value="HYDROLASE, HALOACID DELAHOGENASE-RELATED"/>
    <property type="match status" value="1"/>
</dbReference>
<reference evidence="4 5" key="1">
    <citation type="submission" date="2016-10" db="EMBL/GenBank/DDBJ databases">
        <authorList>
            <person name="de Groot N.N."/>
        </authorList>
    </citation>
    <scope>NUCLEOTIDE SEQUENCE [LARGE SCALE GENOMIC DNA]</scope>
    <source>
        <strain evidence="4 5">A52C2</strain>
    </source>
</reference>
<evidence type="ECO:0000256" key="1">
    <source>
        <dbReference type="ARBA" id="ARBA00008106"/>
    </source>
</evidence>
<protein>
    <recommendedName>
        <fullName evidence="3">(S)-2-haloacid dehalogenase</fullName>
        <ecNumber evidence="3">3.8.1.2</ecNumber>
    </recommendedName>
    <alternativeName>
        <fullName evidence="3">2-haloalkanoic acid dehalogenase</fullName>
    </alternativeName>
    <alternativeName>
        <fullName evidence="3">Halocarboxylic acid halidohydrolase</fullName>
    </alternativeName>
    <alternativeName>
        <fullName evidence="3">L-2-haloacid dehalogenase</fullName>
    </alternativeName>
</protein>
<comment type="similarity">
    <text evidence="1 3">Belongs to the HAD-like hydrolase superfamily. S-2-haloalkanoic acid dehalogenase family.</text>
</comment>
<gene>
    <name evidence="4" type="ORF">SAMN05216548_11813</name>
</gene>